<protein>
    <recommendedName>
        <fullName evidence="3">Band 7 domain-containing protein</fullName>
    </recommendedName>
</protein>
<keyword evidence="1" id="KW-0812">Transmembrane</keyword>
<feature type="non-terminal residue" evidence="2">
    <location>
        <position position="68"/>
    </location>
</feature>
<dbReference type="EMBL" id="UINC01215959">
    <property type="protein sequence ID" value="SVE41896.1"/>
    <property type="molecule type" value="Genomic_DNA"/>
</dbReference>
<evidence type="ECO:0008006" key="3">
    <source>
        <dbReference type="Google" id="ProtNLM"/>
    </source>
</evidence>
<feature type="transmembrane region" description="Helical" evidence="1">
    <location>
        <begin position="20"/>
        <end position="38"/>
    </location>
</feature>
<organism evidence="2">
    <name type="scientific">marine metagenome</name>
    <dbReference type="NCBI Taxonomy" id="408172"/>
    <lineage>
        <taxon>unclassified sequences</taxon>
        <taxon>metagenomes</taxon>
        <taxon>ecological metagenomes</taxon>
    </lineage>
</organism>
<accession>A0A383DBK3</accession>
<name>A0A383DBK3_9ZZZZ</name>
<keyword evidence="1" id="KW-1133">Transmembrane helix</keyword>
<gene>
    <name evidence="2" type="ORF">METZ01_LOCUS494750</name>
</gene>
<dbReference type="AlphaFoldDB" id="A0A383DBK3"/>
<evidence type="ECO:0000256" key="1">
    <source>
        <dbReference type="SAM" id="Phobius"/>
    </source>
</evidence>
<sequence>MDAIESNIQAFMDAIESNIQALNFIAILVFIMGIIMVFKGVKVVPQTQVFLIERLGKYRHTLNAGLNW</sequence>
<proteinExistence type="predicted"/>
<reference evidence="2" key="1">
    <citation type="submission" date="2018-05" db="EMBL/GenBank/DDBJ databases">
        <authorList>
            <person name="Lanie J.A."/>
            <person name="Ng W.-L."/>
            <person name="Kazmierczak K.M."/>
            <person name="Andrzejewski T.M."/>
            <person name="Davidsen T.M."/>
            <person name="Wayne K.J."/>
            <person name="Tettelin H."/>
            <person name="Glass J.I."/>
            <person name="Rusch D."/>
            <person name="Podicherti R."/>
            <person name="Tsui H.-C.T."/>
            <person name="Winkler M.E."/>
        </authorList>
    </citation>
    <scope>NUCLEOTIDE SEQUENCE</scope>
</reference>
<evidence type="ECO:0000313" key="2">
    <source>
        <dbReference type="EMBL" id="SVE41896.1"/>
    </source>
</evidence>
<keyword evidence="1" id="KW-0472">Membrane</keyword>